<dbReference type="GO" id="GO:0004497">
    <property type="term" value="F:monooxygenase activity"/>
    <property type="evidence" value="ECO:0007669"/>
    <property type="project" value="TreeGrafter"/>
</dbReference>
<reference evidence="3" key="1">
    <citation type="submission" date="2023-06" db="EMBL/GenBank/DDBJ databases">
        <title>Conoideocrella luteorostrata (Hypocreales: Clavicipitaceae), a potential biocontrol fungus for elongate hemlock scale in United States Christmas tree production areas.</title>
        <authorList>
            <person name="Barrett H."/>
            <person name="Lovett B."/>
            <person name="Macias A.M."/>
            <person name="Stajich J.E."/>
            <person name="Kasson M.T."/>
        </authorList>
    </citation>
    <scope>NUCLEOTIDE SEQUENCE</scope>
    <source>
        <strain evidence="3">ARSEF 14590</strain>
    </source>
</reference>
<accession>A0AAJ0CRC8</accession>
<dbReference type="Pfam" id="PF07992">
    <property type="entry name" value="Pyr_redox_2"/>
    <property type="match status" value="1"/>
</dbReference>
<dbReference type="AlphaFoldDB" id="A0AAJ0CRC8"/>
<keyword evidence="1" id="KW-0560">Oxidoreductase</keyword>
<dbReference type="PANTHER" id="PTHR43539">
    <property type="entry name" value="FLAVIN-BINDING MONOOXYGENASE-LIKE PROTEIN (AFU_ORTHOLOGUE AFUA_4G09220)"/>
    <property type="match status" value="1"/>
</dbReference>
<protein>
    <recommendedName>
        <fullName evidence="2">FAD/NAD(P)-binding domain-containing protein</fullName>
    </recommendedName>
</protein>
<gene>
    <name evidence="3" type="ORF">QQS21_004589</name>
</gene>
<dbReference type="SUPFAM" id="SSF51905">
    <property type="entry name" value="FAD/NAD(P)-binding domain"/>
    <property type="match status" value="1"/>
</dbReference>
<dbReference type="Gene3D" id="3.50.50.60">
    <property type="entry name" value="FAD/NAD(P)-binding domain"/>
    <property type="match status" value="1"/>
</dbReference>
<evidence type="ECO:0000256" key="1">
    <source>
        <dbReference type="ARBA" id="ARBA00023002"/>
    </source>
</evidence>
<dbReference type="Proteomes" id="UP001251528">
    <property type="component" value="Unassembled WGS sequence"/>
</dbReference>
<dbReference type="GO" id="GO:0050660">
    <property type="term" value="F:flavin adenine dinucleotide binding"/>
    <property type="evidence" value="ECO:0007669"/>
    <property type="project" value="TreeGrafter"/>
</dbReference>
<dbReference type="PANTHER" id="PTHR43539:SF68">
    <property type="entry name" value="FLAVIN-BINDING MONOOXYGENASE-LIKE PROTEIN (AFU_ORTHOLOGUE AFUA_4G09220)"/>
    <property type="match status" value="1"/>
</dbReference>
<sequence>MFSSHNKSKKMTIDNLGSTDTGKAVVNNGVDQSKDILGMLPGKLPQGSLPADVKPVDIAGQLVTNLPALASLHLKDDAIWRDTFALSGTMRTFYNRNEILEIWQELTRDRGAKNFELFAPAVQLVKLDEQTQWIEARFFFTVDKPIETTCSGFLSIVPTSGGGWKIWVIKTILEQIAGQADVDKMATLRTPDMSMQARVNGSIDGIVYFDTVIVGGGMCGLATGGRLQALGMSYVCLEREKNLEDPWAKRYKSAKPHMPFDRTFGTDFQEFLTKDEVARGHSDWAKRYGINVWLSTSLNSGKYDKSTGHWMLDIARDGQTGQLRSKHVIFATGAGCHTPVIPPWADRNKFGGQIIHSVDYQDADSWKGMRGVVVGAGNTGHDVASDMVAAGLSSVTMVQRSPTFVLPVENMMQRYKGVYNDVIPTEISDRIWFSAPMAVARLVSGKNFHRMAAETPERWDALAMVGFKADPFGDIQRAINVKLGGFYIDVGAGKLISDGQIKMKSDTVPVAYNETGLVFSDGSVISADVIVLATGFLGNLKEHVARLLGADVAERAGDCFGVDEEGELHGVFKPTGHPGLWYIGGGMGHSRYYSRFLALQIKADIMGTPFPVYSKHKHTL</sequence>
<dbReference type="InterPro" id="IPR036188">
    <property type="entry name" value="FAD/NAD-bd_sf"/>
</dbReference>
<dbReference type="EMBL" id="JASWJB010000068">
    <property type="protein sequence ID" value="KAK2601902.1"/>
    <property type="molecule type" value="Genomic_DNA"/>
</dbReference>
<dbReference type="PRINTS" id="PR00411">
    <property type="entry name" value="PNDRDTASEI"/>
</dbReference>
<evidence type="ECO:0000313" key="4">
    <source>
        <dbReference type="Proteomes" id="UP001251528"/>
    </source>
</evidence>
<organism evidence="3 4">
    <name type="scientific">Conoideocrella luteorostrata</name>
    <dbReference type="NCBI Taxonomy" id="1105319"/>
    <lineage>
        <taxon>Eukaryota</taxon>
        <taxon>Fungi</taxon>
        <taxon>Dikarya</taxon>
        <taxon>Ascomycota</taxon>
        <taxon>Pezizomycotina</taxon>
        <taxon>Sordariomycetes</taxon>
        <taxon>Hypocreomycetidae</taxon>
        <taxon>Hypocreales</taxon>
        <taxon>Clavicipitaceae</taxon>
        <taxon>Conoideocrella</taxon>
    </lineage>
</organism>
<dbReference type="InterPro" id="IPR050982">
    <property type="entry name" value="Auxin_biosynth/cation_transpt"/>
</dbReference>
<keyword evidence="4" id="KW-1185">Reference proteome</keyword>
<name>A0AAJ0CRC8_9HYPO</name>
<proteinExistence type="predicted"/>
<feature type="domain" description="FAD/NAD(P)-binding" evidence="2">
    <location>
        <begin position="209"/>
        <end position="408"/>
    </location>
</feature>
<evidence type="ECO:0000259" key="2">
    <source>
        <dbReference type="Pfam" id="PF07992"/>
    </source>
</evidence>
<evidence type="ECO:0000313" key="3">
    <source>
        <dbReference type="EMBL" id="KAK2601902.1"/>
    </source>
</evidence>
<dbReference type="InterPro" id="IPR023753">
    <property type="entry name" value="FAD/NAD-binding_dom"/>
</dbReference>
<comment type="caution">
    <text evidence="3">The sequence shown here is derived from an EMBL/GenBank/DDBJ whole genome shotgun (WGS) entry which is preliminary data.</text>
</comment>